<name>A0A9N9NMF5_9GLOM</name>
<accession>A0A9N9NMF5</accession>
<dbReference type="EMBL" id="CAJVPQ010015342">
    <property type="protein sequence ID" value="CAG8742285.1"/>
    <property type="molecule type" value="Genomic_DNA"/>
</dbReference>
<keyword evidence="2" id="KW-1185">Reference proteome</keyword>
<protein>
    <submittedName>
        <fullName evidence="1">7449_t:CDS:1</fullName>
    </submittedName>
</protein>
<reference evidence="1" key="1">
    <citation type="submission" date="2021-06" db="EMBL/GenBank/DDBJ databases">
        <authorList>
            <person name="Kallberg Y."/>
            <person name="Tangrot J."/>
            <person name="Rosling A."/>
        </authorList>
    </citation>
    <scope>NUCLEOTIDE SEQUENCE</scope>
    <source>
        <strain evidence="1">UK204</strain>
    </source>
</reference>
<dbReference type="SUPFAM" id="SSF56112">
    <property type="entry name" value="Protein kinase-like (PK-like)"/>
    <property type="match status" value="1"/>
</dbReference>
<dbReference type="AlphaFoldDB" id="A0A9N9NMF5"/>
<comment type="caution">
    <text evidence="1">The sequence shown here is derived from an EMBL/GenBank/DDBJ whole genome shotgun (WGS) entry which is preliminary data.</text>
</comment>
<evidence type="ECO:0000313" key="2">
    <source>
        <dbReference type="Proteomes" id="UP000789570"/>
    </source>
</evidence>
<feature type="non-terminal residue" evidence="1">
    <location>
        <position position="420"/>
    </location>
</feature>
<organism evidence="1 2">
    <name type="scientific">Funneliformis caledonium</name>
    <dbReference type="NCBI Taxonomy" id="1117310"/>
    <lineage>
        <taxon>Eukaryota</taxon>
        <taxon>Fungi</taxon>
        <taxon>Fungi incertae sedis</taxon>
        <taxon>Mucoromycota</taxon>
        <taxon>Glomeromycotina</taxon>
        <taxon>Glomeromycetes</taxon>
        <taxon>Glomerales</taxon>
        <taxon>Glomeraceae</taxon>
        <taxon>Funneliformis</taxon>
    </lineage>
</organism>
<dbReference type="InterPro" id="IPR011009">
    <property type="entry name" value="Kinase-like_dom_sf"/>
</dbReference>
<proteinExistence type="predicted"/>
<dbReference type="OrthoDB" id="2379186at2759"/>
<evidence type="ECO:0000313" key="1">
    <source>
        <dbReference type="EMBL" id="CAG8742285.1"/>
    </source>
</evidence>
<gene>
    <name evidence="1" type="ORF">FCALED_LOCUS15708</name>
</gene>
<feature type="non-terminal residue" evidence="1">
    <location>
        <position position="1"/>
    </location>
</feature>
<sequence>CEGYVGKGGEEIGEQREDDMGICGQVRQWKLEKRRTEEGLGNAERRKLTAFNEGKEIPMDVTAEIVKKLVQPPGQLPNKTFLNDFLNEKPEVKIPLSPAHFSQIYTKGHLIYPPSVGMNEDSFHAFWDDIIKNSIEIFGKNIIGLETMKFDRNTNIRTSTGRNRPDMVILVRNICPFRGEEKAADSDADSSKELTKKFKEWIYGDAPYLLAYHATGRFVTFVTLYESEPVNIGSSKKRTRSEVKSEMICEFNLESFSHRIRVMNLLRNTCRILPTIVNLCPARDTPDFITLLRPNGTIVELGYNVKKIFREERSIDHLREIYTTLYQNNVRFTDKLEYTISHSAHLEPRGLQRKPGNLNELLKALICILTCLKDMHGIKPKPILHRDVRWPNIVQHHNEYKKFILIDFDYATLGSDKRGI</sequence>
<dbReference type="Proteomes" id="UP000789570">
    <property type="component" value="Unassembled WGS sequence"/>
</dbReference>